<keyword evidence="1" id="KW-0732">Signal</keyword>
<sequence length="168" mass="19782">MKHLLLFLILFFSTQLYAQLEVTSDTITVDGKNYGLTLLSYGKHSKSKPLKLFVCAKKDFYKVDKNIQECYKNHKIEYTDFYILSIEGGNTNPYFNQILEKGLNKIDETRMSKKLSTLQIQYKEYYNEADKTWKIVYDKNNLTEISKIKNLYQDISTKNICKLLKQSL</sequence>
<keyword evidence="3" id="KW-1185">Reference proteome</keyword>
<dbReference type="AlphaFoldDB" id="A0A4Z0L996"/>
<name>A0A4Z0L996_9FLAO</name>
<dbReference type="OrthoDB" id="982474at2"/>
<gene>
    <name evidence="2" type="ORF">E4635_06660</name>
</gene>
<evidence type="ECO:0008006" key="4">
    <source>
        <dbReference type="Google" id="ProtNLM"/>
    </source>
</evidence>
<protein>
    <recommendedName>
        <fullName evidence="4">DUF4369 domain-containing protein</fullName>
    </recommendedName>
</protein>
<feature type="signal peptide" evidence="1">
    <location>
        <begin position="1"/>
        <end position="18"/>
    </location>
</feature>
<dbReference type="Proteomes" id="UP000297407">
    <property type="component" value="Unassembled WGS sequence"/>
</dbReference>
<comment type="caution">
    <text evidence="2">The sequence shown here is derived from an EMBL/GenBank/DDBJ whole genome shotgun (WGS) entry which is preliminary data.</text>
</comment>
<accession>A0A4Z0L996</accession>
<dbReference type="RefSeq" id="WP_135525849.1">
    <property type="nucleotide sequence ID" value="NZ_SRLH01000003.1"/>
</dbReference>
<proteinExistence type="predicted"/>
<dbReference type="EMBL" id="SRLH01000003">
    <property type="protein sequence ID" value="TGD58589.1"/>
    <property type="molecule type" value="Genomic_DNA"/>
</dbReference>
<evidence type="ECO:0000313" key="2">
    <source>
        <dbReference type="EMBL" id="TGD58589.1"/>
    </source>
</evidence>
<evidence type="ECO:0000313" key="3">
    <source>
        <dbReference type="Proteomes" id="UP000297407"/>
    </source>
</evidence>
<evidence type="ECO:0000256" key="1">
    <source>
        <dbReference type="SAM" id="SignalP"/>
    </source>
</evidence>
<feature type="chain" id="PRO_5021462807" description="DUF4369 domain-containing protein" evidence="1">
    <location>
        <begin position="19"/>
        <end position="168"/>
    </location>
</feature>
<organism evidence="2 3">
    <name type="scientific">Flavobacterium humi</name>
    <dbReference type="NCBI Taxonomy" id="2562683"/>
    <lineage>
        <taxon>Bacteria</taxon>
        <taxon>Pseudomonadati</taxon>
        <taxon>Bacteroidota</taxon>
        <taxon>Flavobacteriia</taxon>
        <taxon>Flavobacteriales</taxon>
        <taxon>Flavobacteriaceae</taxon>
        <taxon>Flavobacterium</taxon>
    </lineage>
</organism>
<reference evidence="2 3" key="1">
    <citation type="submission" date="2019-04" db="EMBL/GenBank/DDBJ databases">
        <title>Flavobacterium sp. strain DS2-A Genome sequencing and assembly.</title>
        <authorList>
            <person name="Kim I."/>
        </authorList>
    </citation>
    <scope>NUCLEOTIDE SEQUENCE [LARGE SCALE GENOMIC DNA]</scope>
    <source>
        <strain evidence="2 3">DS2-A</strain>
    </source>
</reference>